<evidence type="ECO:0000256" key="4">
    <source>
        <dbReference type="ARBA" id="ARBA00023098"/>
    </source>
</evidence>
<comment type="caution">
    <text evidence="7">The sequence shown here is derived from an EMBL/GenBank/DDBJ whole genome shotgun (WGS) entry which is preliminary data.</text>
</comment>
<evidence type="ECO:0000256" key="2">
    <source>
        <dbReference type="ARBA" id="ARBA00022598"/>
    </source>
</evidence>
<evidence type="ECO:0000259" key="6">
    <source>
        <dbReference type="Pfam" id="PF13193"/>
    </source>
</evidence>
<reference evidence="7 8" key="1">
    <citation type="submission" date="2024-07" db="EMBL/GenBank/DDBJ databases">
        <authorList>
            <person name="Li M."/>
        </authorList>
    </citation>
    <scope>NUCLEOTIDE SEQUENCE [LARGE SCALE GENOMIC DNA]</scope>
    <source>
        <strain evidence="7 8">25A3E</strain>
    </source>
</reference>
<dbReference type="Proteomes" id="UP001560296">
    <property type="component" value="Unassembled WGS sequence"/>
</dbReference>
<dbReference type="InterPro" id="IPR000873">
    <property type="entry name" value="AMP-dep_synth/lig_dom"/>
</dbReference>
<dbReference type="CDD" id="cd12118">
    <property type="entry name" value="ttLC_FACS_AEE21_like"/>
    <property type="match status" value="1"/>
</dbReference>
<comment type="similarity">
    <text evidence="1">Belongs to the ATP-dependent AMP-binding enzyme family.</text>
</comment>
<evidence type="ECO:0000313" key="7">
    <source>
        <dbReference type="EMBL" id="MEX6504574.1"/>
    </source>
</evidence>
<protein>
    <submittedName>
        <fullName evidence="7">Acyl-CoA synthetase</fullName>
    </submittedName>
</protein>
<dbReference type="InterPro" id="IPR042099">
    <property type="entry name" value="ANL_N_sf"/>
</dbReference>
<dbReference type="PROSITE" id="PS00455">
    <property type="entry name" value="AMP_BINDING"/>
    <property type="match status" value="1"/>
</dbReference>
<dbReference type="Gene3D" id="3.40.50.12780">
    <property type="entry name" value="N-terminal domain of ligase-like"/>
    <property type="match status" value="1"/>
</dbReference>
<feature type="domain" description="AMP-binding enzyme C-terminal" evidence="6">
    <location>
        <begin position="456"/>
        <end position="530"/>
    </location>
</feature>
<dbReference type="SUPFAM" id="SSF56801">
    <property type="entry name" value="Acetyl-CoA synthetase-like"/>
    <property type="match status" value="1"/>
</dbReference>
<sequence>MSGVCAFNDLMSKNSANYVSLSPLSFIKRAASVYPNRKAVVYNEIEYSWSETYKRCCKLASALKRLGVSRGDVVATMLPNVPAMYEAHFGIPMVGAVINAINIRLDAAAVAFILSHSKTKVLLVDPELAGVVSKALSLLEGRSPVVINVRDDSYTQGSEVGDLEYETLLDAETDVGGWQLPSDEWDAIALGYTSGTTGDPKGVVTHHRGAYLNAVSNVLSWSLPQEVTYLWTLPLFHCNGWCFPWTMAAIAGTNVCLRRVDAKQIVALIKRHGVTHYCGAPIVHSMIADAVQGGVDEFSHKVHGLIAGAAPPASILERMENIGFDLTHVYGLTETYGPAAVCAKHADWDNLPLEQRVLLNGRQGVAYPLQEEVAVLDPETLLPVPFDGETVGEIMFKGNIVMKGYLENEKATKEAFSGGWFHSGDLAVVHPDGYLKITDRLKDIIISGGENISSLEVESVIDSHPSVHMVAVVAMPDSKWGEVPAAFVQLRDGCAVSEAELISYCKERLASFKTPKKIIFENLQTTSTGKIQKFHLRQKLAGAA</sequence>
<keyword evidence="2" id="KW-0436">Ligase</keyword>
<dbReference type="RefSeq" id="WP_369289505.1">
    <property type="nucleotide sequence ID" value="NZ_JBFTEG010000031.1"/>
</dbReference>
<dbReference type="PANTHER" id="PTHR43859">
    <property type="entry name" value="ACYL-ACTIVATING ENZYME"/>
    <property type="match status" value="1"/>
</dbReference>
<gene>
    <name evidence="7" type="ORF">AB5S05_21235</name>
</gene>
<dbReference type="Pfam" id="PF13193">
    <property type="entry name" value="AMP-binding_C"/>
    <property type="match status" value="1"/>
</dbReference>
<dbReference type="InterPro" id="IPR045851">
    <property type="entry name" value="AMP-bd_C_sf"/>
</dbReference>
<feature type="domain" description="AMP-dependent synthetase/ligase" evidence="5">
    <location>
        <begin position="28"/>
        <end position="406"/>
    </location>
</feature>
<proteinExistence type="inferred from homology"/>
<keyword evidence="8" id="KW-1185">Reference proteome</keyword>
<accession>A0ABV3YZU5</accession>
<dbReference type="InterPro" id="IPR020845">
    <property type="entry name" value="AMP-binding_CS"/>
</dbReference>
<organism evidence="7 8">
    <name type="scientific">Pseudomonas zhanjiangensis</name>
    <dbReference type="NCBI Taxonomy" id="3239015"/>
    <lineage>
        <taxon>Bacteria</taxon>
        <taxon>Pseudomonadati</taxon>
        <taxon>Pseudomonadota</taxon>
        <taxon>Gammaproteobacteria</taxon>
        <taxon>Pseudomonadales</taxon>
        <taxon>Pseudomonadaceae</taxon>
        <taxon>Pseudomonas</taxon>
    </lineage>
</organism>
<evidence type="ECO:0000259" key="5">
    <source>
        <dbReference type="Pfam" id="PF00501"/>
    </source>
</evidence>
<name>A0ABV3YZU5_9PSED</name>
<dbReference type="PANTHER" id="PTHR43859:SF4">
    <property type="entry name" value="BUTANOATE--COA LIGASE AAE1-RELATED"/>
    <property type="match status" value="1"/>
</dbReference>
<dbReference type="InterPro" id="IPR025110">
    <property type="entry name" value="AMP-bd_C"/>
</dbReference>
<evidence type="ECO:0000256" key="3">
    <source>
        <dbReference type="ARBA" id="ARBA00022832"/>
    </source>
</evidence>
<evidence type="ECO:0000256" key="1">
    <source>
        <dbReference type="ARBA" id="ARBA00006432"/>
    </source>
</evidence>
<evidence type="ECO:0000313" key="8">
    <source>
        <dbReference type="Proteomes" id="UP001560296"/>
    </source>
</evidence>
<dbReference type="NCBIfam" id="NF006020">
    <property type="entry name" value="PRK08162.1"/>
    <property type="match status" value="1"/>
</dbReference>
<keyword evidence="3" id="KW-0276">Fatty acid metabolism</keyword>
<dbReference type="EMBL" id="JBFTEG010000031">
    <property type="protein sequence ID" value="MEX6504574.1"/>
    <property type="molecule type" value="Genomic_DNA"/>
</dbReference>
<dbReference type="Gene3D" id="3.30.300.30">
    <property type="match status" value="1"/>
</dbReference>
<keyword evidence="4" id="KW-0443">Lipid metabolism</keyword>
<dbReference type="Pfam" id="PF00501">
    <property type="entry name" value="AMP-binding"/>
    <property type="match status" value="1"/>
</dbReference>